<evidence type="ECO:0008006" key="5">
    <source>
        <dbReference type="Google" id="ProtNLM"/>
    </source>
</evidence>
<proteinExistence type="predicted"/>
<dbReference type="Pfam" id="PF19200">
    <property type="entry name" value="MupG_N"/>
    <property type="match status" value="1"/>
</dbReference>
<evidence type="ECO:0000313" key="4">
    <source>
        <dbReference type="Proteomes" id="UP000027980"/>
    </source>
</evidence>
<dbReference type="Proteomes" id="UP000027980">
    <property type="component" value="Chromosome"/>
</dbReference>
<accession>A0A075LNS0</accession>
<protein>
    <recommendedName>
        <fullName evidence="5">Cell surface protein</fullName>
    </recommendedName>
</protein>
<dbReference type="KEGG" id="tap:GZ22_16275"/>
<dbReference type="InterPro" id="IPR008589">
    <property type="entry name" value="MupG"/>
</dbReference>
<dbReference type="InterPro" id="IPR043797">
    <property type="entry name" value="MupG_N"/>
</dbReference>
<reference evidence="3 4" key="1">
    <citation type="submission" date="2014-07" db="EMBL/GenBank/DDBJ databases">
        <title>Complete genome sequence of a moderately halophilic bacterium Terribacillus aidingensis MP602, isolated from Cryptomeria fortunei in Tianmu mountain in China.</title>
        <authorList>
            <person name="Wang Y."/>
            <person name="Lu P."/>
            <person name="Zhang L."/>
        </authorList>
    </citation>
    <scope>NUCLEOTIDE SEQUENCE [LARGE SCALE GENOMIC DNA]</scope>
    <source>
        <strain evidence="3 4">MP602</strain>
    </source>
</reference>
<gene>
    <name evidence="3" type="ORF">GZ22_16275</name>
</gene>
<sequence length="350" mass="39975">MLGISVYLQERIEEEKIRRFYEAGFRSLFTSLHIPEEDASAYRTKLQLLGSIASALEMELIADISTASMEKLDLDWNTAETVLDWGLTGLRIDYGIEDDVIVRLSQKMKVALNASTLTEEQLQRLIEAGLRTTHTEVWHNFYPRPETGLALSDFLAKNLLFQTYGLKVQAFIPGDRNLRGPLHQGLPTLEQHREYGTFAAFTELKAYNVDKVLIGDPDVTDEALMQLKDSSNTITLRAEPYGELTEAHRLLEKGTHNRPDRARDVIRSEESRMSGMFQDVEVLPFNCIKRNKGSVTIDNNLYMRYKGEIQITRSNLPQDDKVNVIGQIVPEDVPLLNYIEGSKHFRNIWV</sequence>
<dbReference type="Gene3D" id="3.20.20.70">
    <property type="entry name" value="Aldolase class I"/>
    <property type="match status" value="1"/>
</dbReference>
<evidence type="ECO:0000259" key="1">
    <source>
        <dbReference type="Pfam" id="PF05913"/>
    </source>
</evidence>
<evidence type="ECO:0000313" key="3">
    <source>
        <dbReference type="EMBL" id="AIF68034.1"/>
    </source>
</evidence>
<evidence type="ECO:0000259" key="2">
    <source>
        <dbReference type="Pfam" id="PF19200"/>
    </source>
</evidence>
<dbReference type="RefSeq" id="WP_038564486.1">
    <property type="nucleotide sequence ID" value="NZ_CP008876.1"/>
</dbReference>
<dbReference type="InterPro" id="IPR029000">
    <property type="entry name" value="Cyclophilin-like_dom_sf"/>
</dbReference>
<dbReference type="InterPro" id="IPR017853">
    <property type="entry name" value="GH"/>
</dbReference>
<dbReference type="InterPro" id="IPR013785">
    <property type="entry name" value="Aldolase_TIM"/>
</dbReference>
<dbReference type="GeneID" id="34222864"/>
<organism evidence="3 4">
    <name type="scientific">Terribacillus saccharophilus</name>
    <dbReference type="NCBI Taxonomy" id="361277"/>
    <lineage>
        <taxon>Bacteria</taxon>
        <taxon>Bacillati</taxon>
        <taxon>Bacillota</taxon>
        <taxon>Bacilli</taxon>
        <taxon>Bacillales</taxon>
        <taxon>Bacillaceae</taxon>
        <taxon>Terribacillus</taxon>
    </lineage>
</organism>
<dbReference type="Pfam" id="PF05913">
    <property type="entry name" value="MupG_C"/>
    <property type="match status" value="1"/>
</dbReference>
<dbReference type="SUPFAM" id="SSF50891">
    <property type="entry name" value="Cyclophilin-like"/>
    <property type="match status" value="1"/>
</dbReference>
<dbReference type="AlphaFoldDB" id="A0A075LNS0"/>
<feature type="domain" description="6-phospho-N-acetylmuramidase N-terminal" evidence="2">
    <location>
        <begin position="2"/>
        <end position="228"/>
    </location>
</feature>
<dbReference type="SUPFAM" id="SSF51445">
    <property type="entry name" value="(Trans)glycosidases"/>
    <property type="match status" value="1"/>
</dbReference>
<dbReference type="PANTHER" id="PTHR38435:SF2">
    <property type="entry name" value="DUF871 DOMAIN-CONTAINING PROTEIN"/>
    <property type="match status" value="1"/>
</dbReference>
<dbReference type="EMBL" id="CP008876">
    <property type="protein sequence ID" value="AIF68034.1"/>
    <property type="molecule type" value="Genomic_DNA"/>
</dbReference>
<dbReference type="Gene3D" id="2.40.100.10">
    <property type="entry name" value="Cyclophilin-like"/>
    <property type="match status" value="1"/>
</dbReference>
<dbReference type="PANTHER" id="PTHR38435">
    <property type="match status" value="1"/>
</dbReference>
<dbReference type="HOGENOM" id="CLU_065324_0_0_9"/>
<dbReference type="OrthoDB" id="5809921at2"/>
<dbReference type="InterPro" id="IPR043894">
    <property type="entry name" value="MupG_C"/>
</dbReference>
<feature type="domain" description="6-phospho-N-acetylmuramidase C-terminal" evidence="1">
    <location>
        <begin position="235"/>
        <end position="346"/>
    </location>
</feature>
<name>A0A075LNS0_9BACI</name>